<keyword evidence="3" id="KW-1185">Reference proteome</keyword>
<dbReference type="EMBL" id="VSWC01000053">
    <property type="protein sequence ID" value="KAA1101487.1"/>
    <property type="molecule type" value="Genomic_DNA"/>
</dbReference>
<protein>
    <submittedName>
        <fullName evidence="2">Uncharacterized protein</fullName>
    </submittedName>
</protein>
<evidence type="ECO:0000313" key="2">
    <source>
        <dbReference type="EMBL" id="KAA1101487.1"/>
    </source>
</evidence>
<evidence type="ECO:0000313" key="3">
    <source>
        <dbReference type="Proteomes" id="UP000324748"/>
    </source>
</evidence>
<reference evidence="2 3" key="1">
    <citation type="submission" date="2019-05" db="EMBL/GenBank/DDBJ databases">
        <title>Emergence of the Ug99 lineage of the wheat stem rust pathogen through somatic hybridization.</title>
        <authorList>
            <person name="Li F."/>
            <person name="Upadhyaya N.M."/>
            <person name="Sperschneider J."/>
            <person name="Matny O."/>
            <person name="Nguyen-Phuc H."/>
            <person name="Mago R."/>
            <person name="Raley C."/>
            <person name="Miller M.E."/>
            <person name="Silverstein K.A.T."/>
            <person name="Henningsen E."/>
            <person name="Hirsch C.D."/>
            <person name="Visser B."/>
            <person name="Pretorius Z.A."/>
            <person name="Steffenson B.J."/>
            <person name="Schwessinger B."/>
            <person name="Dodds P.N."/>
            <person name="Figueroa M."/>
        </authorList>
    </citation>
    <scope>NUCLEOTIDE SEQUENCE [LARGE SCALE GENOMIC DNA]</scope>
    <source>
        <strain evidence="2">21-0</strain>
    </source>
</reference>
<feature type="compositionally biased region" description="Polar residues" evidence="1">
    <location>
        <begin position="27"/>
        <end position="36"/>
    </location>
</feature>
<accession>A0A5B0PIL8</accession>
<evidence type="ECO:0000256" key="1">
    <source>
        <dbReference type="SAM" id="MobiDB-lite"/>
    </source>
</evidence>
<comment type="caution">
    <text evidence="2">The sequence shown here is derived from an EMBL/GenBank/DDBJ whole genome shotgun (WGS) entry which is preliminary data.</text>
</comment>
<name>A0A5B0PIL8_PUCGR</name>
<gene>
    <name evidence="2" type="ORF">PGT21_022269</name>
</gene>
<dbReference type="Proteomes" id="UP000324748">
    <property type="component" value="Unassembled WGS sequence"/>
</dbReference>
<organism evidence="2 3">
    <name type="scientific">Puccinia graminis f. sp. tritici</name>
    <dbReference type="NCBI Taxonomy" id="56615"/>
    <lineage>
        <taxon>Eukaryota</taxon>
        <taxon>Fungi</taxon>
        <taxon>Dikarya</taxon>
        <taxon>Basidiomycota</taxon>
        <taxon>Pucciniomycotina</taxon>
        <taxon>Pucciniomycetes</taxon>
        <taxon>Pucciniales</taxon>
        <taxon>Pucciniaceae</taxon>
        <taxon>Puccinia</taxon>
    </lineage>
</organism>
<dbReference type="AlphaFoldDB" id="A0A5B0PIL8"/>
<sequence length="58" mass="6158">MAEAPFFVVAGQKSAKKQPCPKPLSDLSPSTGQPIGTYQLEVNPQGQAYRAKVESPAL</sequence>
<proteinExistence type="predicted"/>
<feature type="region of interest" description="Disordered" evidence="1">
    <location>
        <begin position="11"/>
        <end position="36"/>
    </location>
</feature>